<dbReference type="AlphaFoldDB" id="F9XRP9"/>
<reference evidence="2 3" key="1">
    <citation type="journal article" date="2011" name="PLoS Genet.">
        <title>Finished genome of the fungal wheat pathogen Mycosphaerella graminicola reveals dispensome structure, chromosome plasticity, and stealth pathogenesis.</title>
        <authorList>
            <person name="Goodwin S.B."/>
            <person name="Ben M'barek S."/>
            <person name="Dhillon B."/>
            <person name="Wittenberg A.H.J."/>
            <person name="Crane C.F."/>
            <person name="Hane J.K."/>
            <person name="Foster A.J."/>
            <person name="Van der Lee T.A.J."/>
            <person name="Grimwood J."/>
            <person name="Aerts A."/>
            <person name="Antoniw J."/>
            <person name="Bailey A."/>
            <person name="Bluhm B."/>
            <person name="Bowler J."/>
            <person name="Bristow J."/>
            <person name="van der Burgt A."/>
            <person name="Canto-Canche B."/>
            <person name="Churchill A.C.L."/>
            <person name="Conde-Ferraez L."/>
            <person name="Cools H.J."/>
            <person name="Coutinho P.M."/>
            <person name="Csukai M."/>
            <person name="Dehal P."/>
            <person name="De Wit P."/>
            <person name="Donzelli B."/>
            <person name="van de Geest H.C."/>
            <person name="van Ham R.C.H.J."/>
            <person name="Hammond-Kosack K.E."/>
            <person name="Henrissat B."/>
            <person name="Kilian A."/>
            <person name="Kobayashi A.K."/>
            <person name="Koopmann E."/>
            <person name="Kourmpetis Y."/>
            <person name="Kuzniar A."/>
            <person name="Lindquist E."/>
            <person name="Lombard V."/>
            <person name="Maliepaard C."/>
            <person name="Martins N."/>
            <person name="Mehrabi R."/>
            <person name="Nap J.P.H."/>
            <person name="Ponomarenko A."/>
            <person name="Rudd J.J."/>
            <person name="Salamov A."/>
            <person name="Schmutz J."/>
            <person name="Schouten H.J."/>
            <person name="Shapiro H."/>
            <person name="Stergiopoulos I."/>
            <person name="Torriani S.F.F."/>
            <person name="Tu H."/>
            <person name="de Vries R.P."/>
            <person name="Waalwijk C."/>
            <person name="Ware S.B."/>
            <person name="Wiebenga A."/>
            <person name="Zwiers L.-H."/>
            <person name="Oliver R.P."/>
            <person name="Grigoriev I.V."/>
            <person name="Kema G.H.J."/>
        </authorList>
    </citation>
    <scope>NUCLEOTIDE SEQUENCE [LARGE SCALE GENOMIC DNA]</scope>
    <source>
        <strain evidence="3">CBS 115943 / IPO323</strain>
    </source>
</reference>
<feature type="compositionally biased region" description="Basic and acidic residues" evidence="1">
    <location>
        <begin position="44"/>
        <end position="58"/>
    </location>
</feature>
<organism evidence="2 3">
    <name type="scientific">Zymoseptoria tritici (strain CBS 115943 / IPO323)</name>
    <name type="common">Speckled leaf blotch fungus</name>
    <name type="synonym">Septoria tritici</name>
    <dbReference type="NCBI Taxonomy" id="336722"/>
    <lineage>
        <taxon>Eukaryota</taxon>
        <taxon>Fungi</taxon>
        <taxon>Dikarya</taxon>
        <taxon>Ascomycota</taxon>
        <taxon>Pezizomycotina</taxon>
        <taxon>Dothideomycetes</taxon>
        <taxon>Dothideomycetidae</taxon>
        <taxon>Mycosphaerellales</taxon>
        <taxon>Mycosphaerellaceae</taxon>
        <taxon>Zymoseptoria</taxon>
    </lineage>
</organism>
<feature type="non-terminal residue" evidence="2">
    <location>
        <position position="1"/>
    </location>
</feature>
<dbReference type="EMBL" id="CM001213">
    <property type="protein sequence ID" value="EGP82092.1"/>
    <property type="molecule type" value="Genomic_DNA"/>
</dbReference>
<feature type="region of interest" description="Disordered" evidence="1">
    <location>
        <begin position="1"/>
        <end position="145"/>
    </location>
</feature>
<dbReference type="HOGENOM" id="CLU_1357589_0_0_1"/>
<dbReference type="Proteomes" id="UP000008062">
    <property type="component" value="Chromosome 18"/>
</dbReference>
<sequence length="202" mass="22475">MNLSQHEPSTPTTPARSQLHSSASTPMTNKDAADVVNQLKYKIKRNEQRARSNHRADDGTSAASTPLDRPAGREGAGSVEALASAAEHDNEHSTRRRRSKKTQKDGLREDDGTGRKKKTQGDGLREDRDTGRKKKTQDDELREYDDTARKNTLGVGTDISLRYSRSNTLLSHCRHQSPTSPAFNISHDKSRQQIDLERTTAS</sequence>
<feature type="compositionally biased region" description="Polar residues" evidence="1">
    <location>
        <begin position="172"/>
        <end position="183"/>
    </location>
</feature>
<feature type="compositionally biased region" description="Polar residues" evidence="1">
    <location>
        <begin position="1"/>
        <end position="28"/>
    </location>
</feature>
<evidence type="ECO:0000256" key="1">
    <source>
        <dbReference type="SAM" id="MobiDB-lite"/>
    </source>
</evidence>
<evidence type="ECO:0000313" key="2">
    <source>
        <dbReference type="EMBL" id="EGP82092.1"/>
    </source>
</evidence>
<feature type="compositionally biased region" description="Basic and acidic residues" evidence="1">
    <location>
        <begin position="186"/>
        <end position="202"/>
    </location>
</feature>
<gene>
    <name evidence="2" type="ORF">MYCGRDRAFT_106664</name>
</gene>
<name>F9XRP9_ZYMTI</name>
<dbReference type="RefSeq" id="XP_003847116.1">
    <property type="nucleotide sequence ID" value="XM_003847068.1"/>
</dbReference>
<protein>
    <submittedName>
        <fullName evidence="2">Uncharacterized protein</fullName>
    </submittedName>
</protein>
<keyword evidence="3" id="KW-1185">Reference proteome</keyword>
<dbReference type="InParanoid" id="F9XRP9"/>
<evidence type="ECO:0000313" key="3">
    <source>
        <dbReference type="Proteomes" id="UP000008062"/>
    </source>
</evidence>
<feature type="region of interest" description="Disordered" evidence="1">
    <location>
        <begin position="172"/>
        <end position="202"/>
    </location>
</feature>
<dbReference type="KEGG" id="ztr:MYCGRDRAFT_106664"/>
<dbReference type="GeneID" id="13399450"/>
<feature type="compositionally biased region" description="Basic and acidic residues" evidence="1">
    <location>
        <begin position="102"/>
        <end position="145"/>
    </location>
</feature>
<proteinExistence type="predicted"/>
<accession>F9XRP9</accession>